<feature type="compositionally biased region" description="Polar residues" evidence="1">
    <location>
        <begin position="89"/>
        <end position="99"/>
    </location>
</feature>
<feature type="compositionally biased region" description="Polar residues" evidence="1">
    <location>
        <begin position="45"/>
        <end position="56"/>
    </location>
</feature>
<gene>
    <name evidence="2" type="ORF">DEO72_LG10g1463</name>
</gene>
<name>A0A4D6NDL8_VIGUN</name>
<dbReference type="AlphaFoldDB" id="A0A4D6NDL8"/>
<sequence>MHENALEQSDHYTEEETAYKPQPKPKPQQPNSSNNISVDAGGSDNVESTNEVTTTSQEKDNNTEISAFEETEDDPLIGKFKNVRREGSEQPSNNEEASE</sequence>
<organism evidence="2 3">
    <name type="scientific">Vigna unguiculata</name>
    <name type="common">Cowpea</name>
    <dbReference type="NCBI Taxonomy" id="3917"/>
    <lineage>
        <taxon>Eukaryota</taxon>
        <taxon>Viridiplantae</taxon>
        <taxon>Streptophyta</taxon>
        <taxon>Embryophyta</taxon>
        <taxon>Tracheophyta</taxon>
        <taxon>Spermatophyta</taxon>
        <taxon>Magnoliopsida</taxon>
        <taxon>eudicotyledons</taxon>
        <taxon>Gunneridae</taxon>
        <taxon>Pentapetalae</taxon>
        <taxon>rosids</taxon>
        <taxon>fabids</taxon>
        <taxon>Fabales</taxon>
        <taxon>Fabaceae</taxon>
        <taxon>Papilionoideae</taxon>
        <taxon>50 kb inversion clade</taxon>
        <taxon>NPAAA clade</taxon>
        <taxon>indigoferoid/millettioid clade</taxon>
        <taxon>Phaseoleae</taxon>
        <taxon>Vigna</taxon>
    </lineage>
</organism>
<feature type="region of interest" description="Disordered" evidence="1">
    <location>
        <begin position="1"/>
        <end position="99"/>
    </location>
</feature>
<protein>
    <submittedName>
        <fullName evidence="2">Uncharacterized protein</fullName>
    </submittedName>
</protein>
<accession>A0A4D6NDL8</accession>
<proteinExistence type="predicted"/>
<reference evidence="2 3" key="1">
    <citation type="submission" date="2019-04" db="EMBL/GenBank/DDBJ databases">
        <title>An improved genome assembly and genetic linkage map for asparagus bean, Vigna unguiculata ssp. sesquipedialis.</title>
        <authorList>
            <person name="Xia Q."/>
            <person name="Zhang R."/>
            <person name="Dong Y."/>
        </authorList>
    </citation>
    <scope>NUCLEOTIDE SEQUENCE [LARGE SCALE GENOMIC DNA]</scope>
    <source>
        <tissue evidence="2">Leaf</tissue>
    </source>
</reference>
<dbReference type="EMBL" id="CP039354">
    <property type="protein sequence ID" value="QCE10235.1"/>
    <property type="molecule type" value="Genomic_DNA"/>
</dbReference>
<keyword evidence="3" id="KW-1185">Reference proteome</keyword>
<evidence type="ECO:0000313" key="3">
    <source>
        <dbReference type="Proteomes" id="UP000501690"/>
    </source>
</evidence>
<feature type="compositionally biased region" description="Basic and acidic residues" evidence="1">
    <location>
        <begin position="1"/>
        <end position="18"/>
    </location>
</feature>
<dbReference type="Proteomes" id="UP000501690">
    <property type="component" value="Linkage Group LG10"/>
</dbReference>
<evidence type="ECO:0000256" key="1">
    <source>
        <dbReference type="SAM" id="MobiDB-lite"/>
    </source>
</evidence>
<evidence type="ECO:0000313" key="2">
    <source>
        <dbReference type="EMBL" id="QCE10235.1"/>
    </source>
</evidence>